<reference evidence="3 4" key="1">
    <citation type="journal article" date="2022" name="Nat. Ecol. Evol.">
        <title>A masculinizing supergene underlies an exaggerated male reproductive morph in a spider.</title>
        <authorList>
            <person name="Hendrickx F."/>
            <person name="De Corte Z."/>
            <person name="Sonet G."/>
            <person name="Van Belleghem S.M."/>
            <person name="Kostlbacher S."/>
            <person name="Vangestel C."/>
        </authorList>
    </citation>
    <scope>NUCLEOTIDE SEQUENCE [LARGE SCALE GENOMIC DNA]</scope>
    <source>
        <strain evidence="3">W744_W776</strain>
    </source>
</reference>
<proteinExistence type="predicted"/>
<evidence type="ECO:0000256" key="2">
    <source>
        <dbReference type="SAM" id="SignalP"/>
    </source>
</evidence>
<feature type="chain" id="PRO_5043596771" evidence="2">
    <location>
        <begin position="26"/>
        <end position="133"/>
    </location>
</feature>
<keyword evidence="1" id="KW-0812">Transmembrane</keyword>
<feature type="transmembrane region" description="Helical" evidence="1">
    <location>
        <begin position="75"/>
        <end position="94"/>
    </location>
</feature>
<dbReference type="Proteomes" id="UP000827092">
    <property type="component" value="Unassembled WGS sequence"/>
</dbReference>
<protein>
    <submittedName>
        <fullName evidence="3">Uncharacterized protein</fullName>
    </submittedName>
</protein>
<keyword evidence="4" id="KW-1185">Reference proteome</keyword>
<keyword evidence="2" id="KW-0732">Signal</keyword>
<sequence>MEMRRRSFLPNLTVFSAFLIKIVLCSTPIDYQRANLTNVTTDFPAITDVISPYPGNVSDPFMDLDNPSLSIPYKWLSLLSLVAFLAMLGGKYFYSHNKKGKKQDREKIIKRESVYKNENNSMVSFTISVNPSS</sequence>
<evidence type="ECO:0000313" key="3">
    <source>
        <dbReference type="EMBL" id="KAG8179249.1"/>
    </source>
</evidence>
<accession>A0AAV6U541</accession>
<dbReference type="AlphaFoldDB" id="A0AAV6U541"/>
<organism evidence="3 4">
    <name type="scientific">Oedothorax gibbosus</name>
    <dbReference type="NCBI Taxonomy" id="931172"/>
    <lineage>
        <taxon>Eukaryota</taxon>
        <taxon>Metazoa</taxon>
        <taxon>Ecdysozoa</taxon>
        <taxon>Arthropoda</taxon>
        <taxon>Chelicerata</taxon>
        <taxon>Arachnida</taxon>
        <taxon>Araneae</taxon>
        <taxon>Araneomorphae</taxon>
        <taxon>Entelegynae</taxon>
        <taxon>Araneoidea</taxon>
        <taxon>Linyphiidae</taxon>
        <taxon>Erigoninae</taxon>
        <taxon>Oedothorax</taxon>
    </lineage>
</organism>
<keyword evidence="1" id="KW-1133">Transmembrane helix</keyword>
<evidence type="ECO:0000313" key="4">
    <source>
        <dbReference type="Proteomes" id="UP000827092"/>
    </source>
</evidence>
<comment type="caution">
    <text evidence="3">The sequence shown here is derived from an EMBL/GenBank/DDBJ whole genome shotgun (WGS) entry which is preliminary data.</text>
</comment>
<evidence type="ECO:0000256" key="1">
    <source>
        <dbReference type="SAM" id="Phobius"/>
    </source>
</evidence>
<name>A0AAV6U541_9ARAC</name>
<keyword evidence="1" id="KW-0472">Membrane</keyword>
<gene>
    <name evidence="3" type="ORF">JTE90_025026</name>
</gene>
<dbReference type="EMBL" id="JAFNEN010000642">
    <property type="protein sequence ID" value="KAG8179249.1"/>
    <property type="molecule type" value="Genomic_DNA"/>
</dbReference>
<feature type="signal peptide" evidence="2">
    <location>
        <begin position="1"/>
        <end position="25"/>
    </location>
</feature>